<dbReference type="Proteomes" id="UP001165143">
    <property type="component" value="Unassembled WGS sequence"/>
</dbReference>
<comment type="caution">
    <text evidence="2">The sequence shown here is derived from an EMBL/GenBank/DDBJ whole genome shotgun (WGS) entry which is preliminary data.</text>
</comment>
<dbReference type="EMBL" id="BSRX01000075">
    <property type="protein sequence ID" value="GLW59323.1"/>
    <property type="molecule type" value="Genomic_DNA"/>
</dbReference>
<dbReference type="RefSeq" id="WP_285680975.1">
    <property type="nucleotide sequence ID" value="NZ_BSRX01000075.1"/>
</dbReference>
<feature type="region of interest" description="Disordered" evidence="1">
    <location>
        <begin position="209"/>
        <end position="248"/>
    </location>
</feature>
<reference evidence="2" key="1">
    <citation type="submission" date="2023-02" db="EMBL/GenBank/DDBJ databases">
        <title>Kitasatospora phosalacinea NBRC 14362.</title>
        <authorList>
            <person name="Ichikawa N."/>
            <person name="Sato H."/>
            <person name="Tonouchi N."/>
        </authorList>
    </citation>
    <scope>NUCLEOTIDE SEQUENCE</scope>
    <source>
        <strain evidence="2">NBRC 14362</strain>
    </source>
</reference>
<evidence type="ECO:0000256" key="1">
    <source>
        <dbReference type="SAM" id="MobiDB-lite"/>
    </source>
</evidence>
<organism evidence="2 3">
    <name type="scientific">Kitasatospora phosalacinea</name>
    <dbReference type="NCBI Taxonomy" id="2065"/>
    <lineage>
        <taxon>Bacteria</taxon>
        <taxon>Bacillati</taxon>
        <taxon>Actinomycetota</taxon>
        <taxon>Actinomycetes</taxon>
        <taxon>Kitasatosporales</taxon>
        <taxon>Streptomycetaceae</taxon>
        <taxon>Kitasatospora</taxon>
    </lineage>
</organism>
<feature type="compositionally biased region" description="Basic residues" evidence="1">
    <location>
        <begin position="450"/>
        <end position="469"/>
    </location>
</feature>
<feature type="region of interest" description="Disordered" evidence="1">
    <location>
        <begin position="380"/>
        <end position="499"/>
    </location>
</feature>
<evidence type="ECO:0000313" key="3">
    <source>
        <dbReference type="Proteomes" id="UP001165143"/>
    </source>
</evidence>
<dbReference type="AlphaFoldDB" id="A0A9W6UT64"/>
<feature type="compositionally biased region" description="Low complexity" evidence="1">
    <location>
        <begin position="227"/>
        <end position="248"/>
    </location>
</feature>
<sequence length="520" mass="55515">MGWGLGDRQSYDPGMQNGSVRNSGASDVLFDVAADAVCQRAGCQNAMPAAEPGKRGRRSKYCSTACKSKAARDKAKADAARSALEGARAELLRGAEAAMDVALAFLDAVDADPVAAYEQFSTAHALLAARVREAAQDVRDEIRWPGLTGQALELRRAEEDLTRPDLLARVDPRLLADEPTGPAFSNRSENPIPGAGPIAPPITDWSEKVPAPARGTAPAVSDRSEKPLASVPVPAAPTAPAARPAADAPVQHAQDFETLRRAACTDPVRRFGEPQRVDDLAVTFGPGWTLASWSDPQAADIQLLLHRGRPVGWTAPLPDGPWGRAGHIAAQHRDDRTATILTDPASGTRTYRSTGDALDALQRAAHTPAPAAAGVPRLVLGPALRTTPPTERGLGEPRRDHAGPALARPGPPHLAGPLHRPRPRAGRTPRRLDRALPGHRRLGHPAARPPGRRRHRQRTPAVRQPRRCPHPAAPGPRPEPRRPHRPPLAPAGTGVIRGRHGRYTVERICAVRAARPRRGA</sequence>
<feature type="compositionally biased region" description="Basic residues" evidence="1">
    <location>
        <begin position="419"/>
        <end position="429"/>
    </location>
</feature>
<protein>
    <submittedName>
        <fullName evidence="2">Uncharacterized protein</fullName>
    </submittedName>
</protein>
<evidence type="ECO:0000313" key="2">
    <source>
        <dbReference type="EMBL" id="GLW59323.1"/>
    </source>
</evidence>
<feature type="compositionally biased region" description="Basic and acidic residues" evidence="1">
    <location>
        <begin position="393"/>
        <end position="402"/>
    </location>
</feature>
<proteinExistence type="predicted"/>
<gene>
    <name evidence="2" type="ORF">Kpho01_73330</name>
</gene>
<accession>A0A9W6UT64</accession>
<name>A0A9W6UT64_9ACTN</name>